<protein>
    <submittedName>
        <fullName evidence="1">(spotted green pufferfish) hypothetical protein</fullName>
    </submittedName>
</protein>
<accession>Q4S995</accession>
<evidence type="ECO:0000313" key="1">
    <source>
        <dbReference type="EMBL" id="CAG02787.1"/>
    </source>
</evidence>
<dbReference type="EMBL" id="CAAE01014700">
    <property type="protein sequence ID" value="CAG02787.1"/>
    <property type="molecule type" value="Genomic_DNA"/>
</dbReference>
<dbReference type="KEGG" id="tng:GSTEN00021999G001"/>
<sequence length="38" mass="4360">MYDAQAGNHFDQYEEGQLELEQASLDKPIEPVRLHLSS</sequence>
<reference evidence="1" key="1">
    <citation type="journal article" date="2004" name="Nature">
        <title>Genome duplication in the teleost fish Tetraodon nigroviridis reveals the early vertebrate proto-karyotype.</title>
        <authorList>
            <person name="Jaillon O."/>
            <person name="Aury J.-M."/>
            <person name="Brunet F."/>
            <person name="Petit J.-L."/>
            <person name="Stange-Thomann N."/>
            <person name="Mauceli E."/>
            <person name="Bouneau L."/>
            <person name="Fischer C."/>
            <person name="Ozouf-Costaz C."/>
            <person name="Bernot A."/>
            <person name="Nicaud S."/>
            <person name="Jaffe D."/>
            <person name="Fisher S."/>
            <person name="Lutfalla G."/>
            <person name="Dossat C."/>
            <person name="Segurens B."/>
            <person name="Dasilva C."/>
            <person name="Salanoubat M."/>
            <person name="Levy M."/>
            <person name="Boudet N."/>
            <person name="Castellano S."/>
            <person name="Anthouard V."/>
            <person name="Jubin C."/>
            <person name="Castelli V."/>
            <person name="Katinka M."/>
            <person name="Vacherie B."/>
            <person name="Biemont C."/>
            <person name="Skalli Z."/>
            <person name="Cattolico L."/>
            <person name="Poulain J."/>
            <person name="De Berardinis V."/>
            <person name="Cruaud C."/>
            <person name="Duprat S."/>
            <person name="Brottier P."/>
            <person name="Coutanceau J.-P."/>
            <person name="Gouzy J."/>
            <person name="Parra G."/>
            <person name="Lardier G."/>
            <person name="Chapple C."/>
            <person name="McKernan K.J."/>
            <person name="McEwan P."/>
            <person name="Bosak S."/>
            <person name="Kellis M."/>
            <person name="Volff J.-N."/>
            <person name="Guigo R."/>
            <person name="Zody M.C."/>
            <person name="Mesirov J."/>
            <person name="Lindblad-Toh K."/>
            <person name="Birren B."/>
            <person name="Nusbaum C."/>
            <person name="Kahn D."/>
            <person name="Robinson-Rechavi M."/>
            <person name="Laudet V."/>
            <person name="Schachter V."/>
            <person name="Quetier F."/>
            <person name="Saurin W."/>
            <person name="Scarpelli C."/>
            <person name="Wincker P."/>
            <person name="Lander E.S."/>
            <person name="Weissenbach J."/>
            <person name="Roest Crollius H."/>
        </authorList>
    </citation>
    <scope>NUCLEOTIDE SEQUENCE [LARGE SCALE GENOMIC DNA]</scope>
</reference>
<comment type="caution">
    <text evidence="1">The sequence shown here is derived from an EMBL/GenBank/DDBJ whole genome shotgun (WGS) entry which is preliminary data.</text>
</comment>
<organism evidence="1">
    <name type="scientific">Tetraodon nigroviridis</name>
    <name type="common">Spotted green pufferfish</name>
    <name type="synonym">Chelonodon nigroviridis</name>
    <dbReference type="NCBI Taxonomy" id="99883"/>
    <lineage>
        <taxon>Eukaryota</taxon>
        <taxon>Metazoa</taxon>
        <taxon>Chordata</taxon>
        <taxon>Craniata</taxon>
        <taxon>Vertebrata</taxon>
        <taxon>Euteleostomi</taxon>
        <taxon>Actinopterygii</taxon>
        <taxon>Neopterygii</taxon>
        <taxon>Teleostei</taxon>
        <taxon>Neoteleostei</taxon>
        <taxon>Acanthomorphata</taxon>
        <taxon>Eupercaria</taxon>
        <taxon>Tetraodontiformes</taxon>
        <taxon>Tetradontoidea</taxon>
        <taxon>Tetraodontidae</taxon>
        <taxon>Tetraodon</taxon>
    </lineage>
</organism>
<dbReference type="OrthoDB" id="8477138at2759"/>
<dbReference type="AlphaFoldDB" id="Q4S995"/>
<gene>
    <name evidence="1" type="ORF">GSTENG00021999001</name>
</gene>
<proteinExistence type="predicted"/>
<reference evidence="1" key="2">
    <citation type="submission" date="2004-02" db="EMBL/GenBank/DDBJ databases">
        <authorList>
            <consortium name="Genoscope"/>
            <consortium name="Whitehead Institute Centre for Genome Research"/>
        </authorList>
    </citation>
    <scope>NUCLEOTIDE SEQUENCE</scope>
</reference>
<name>Q4S995_TETNG</name>